<keyword evidence="2 11" id="KW-0723">Serine/threonine-protein kinase</keyword>
<dbReference type="Gene3D" id="1.10.510.10">
    <property type="entry name" value="Transferase(Phosphotransferase) domain 1"/>
    <property type="match status" value="1"/>
</dbReference>
<dbReference type="GO" id="GO:0005737">
    <property type="term" value="C:cytoplasm"/>
    <property type="evidence" value="ECO:0007669"/>
    <property type="project" value="UniProtKB-SubCell"/>
</dbReference>
<evidence type="ECO:0000313" key="13">
    <source>
        <dbReference type="EMBL" id="AJP48309.1"/>
    </source>
</evidence>
<comment type="subunit">
    <text evidence="11">Monomer.</text>
</comment>
<gene>
    <name evidence="11" type="primary">srkA</name>
    <name evidence="13" type="ORF">PG1C_07210</name>
</gene>
<dbReference type="HOGENOM" id="CLU_054715_0_0_4"/>
<keyword evidence="3 11" id="KW-0597">Phosphoprotein</keyword>
<feature type="binding site" evidence="11">
    <location>
        <position position="213"/>
    </location>
    <ligand>
        <name>Mg(2+)</name>
        <dbReference type="ChEBI" id="CHEBI:18420"/>
    </ligand>
</feature>
<keyword evidence="6 11" id="KW-0547">Nucleotide-binding</keyword>
<dbReference type="Gene3D" id="3.30.200.70">
    <property type="match status" value="1"/>
</dbReference>
<dbReference type="GO" id="GO:0005524">
    <property type="term" value="F:ATP binding"/>
    <property type="evidence" value="ECO:0007669"/>
    <property type="project" value="UniProtKB-UniRule"/>
</dbReference>
<dbReference type="Pfam" id="PF01636">
    <property type="entry name" value="APH"/>
    <property type="match status" value="1"/>
</dbReference>
<dbReference type="Gene3D" id="1.20.1270.170">
    <property type="match status" value="1"/>
</dbReference>
<accession>A0A0C5J9E4</accession>
<evidence type="ECO:0000256" key="1">
    <source>
        <dbReference type="ARBA" id="ARBA00022490"/>
    </source>
</evidence>
<evidence type="ECO:0000256" key="4">
    <source>
        <dbReference type="ARBA" id="ARBA00022679"/>
    </source>
</evidence>
<dbReference type="HAMAP" id="MF_01497">
    <property type="entry name" value="SrkA_kinase"/>
    <property type="match status" value="1"/>
</dbReference>
<reference evidence="13 14" key="1">
    <citation type="journal article" date="2015" name="Genome Announc.">
        <title>Complete Genome Sequence of a Novel Bacterium within the Family Rhodocyclaceae That Degrades Polycyclic Aromatic Hydrocarbons.</title>
        <authorList>
            <person name="Singleton D.R."/>
            <person name="Dickey A.N."/>
            <person name="Scholl E.H."/>
            <person name="Wright F.A."/>
            <person name="Aitken M.D."/>
        </authorList>
    </citation>
    <scope>NUCLEOTIDE SEQUENCE [LARGE SCALE GENOMIC DNA]</scope>
    <source>
        <strain evidence="14">PG1-Ca6</strain>
    </source>
</reference>
<evidence type="ECO:0000256" key="11">
    <source>
        <dbReference type="HAMAP-Rule" id="MF_01497"/>
    </source>
</evidence>
<dbReference type="EC" id="2.7.11.1" evidence="11"/>
<dbReference type="RefSeq" id="WP_202634187.1">
    <property type="nucleotide sequence ID" value="NZ_CP010554.1"/>
</dbReference>
<evidence type="ECO:0000256" key="3">
    <source>
        <dbReference type="ARBA" id="ARBA00022553"/>
    </source>
</evidence>
<feature type="domain" description="Aminoglycoside phosphotransferase" evidence="12">
    <location>
        <begin position="35"/>
        <end position="282"/>
    </location>
</feature>
<dbReference type="InterPro" id="IPR011009">
    <property type="entry name" value="Kinase-like_dom_sf"/>
</dbReference>
<dbReference type="Proteomes" id="UP000061603">
    <property type="component" value="Chromosome"/>
</dbReference>
<keyword evidence="7 11" id="KW-0418">Kinase</keyword>
<evidence type="ECO:0000256" key="10">
    <source>
        <dbReference type="ARBA" id="ARBA00023016"/>
    </source>
</evidence>
<feature type="active site" description="Proton acceptor" evidence="11">
    <location>
        <position position="208"/>
    </location>
</feature>
<evidence type="ECO:0000256" key="6">
    <source>
        <dbReference type="ARBA" id="ARBA00022741"/>
    </source>
</evidence>
<keyword evidence="14" id="KW-1185">Reference proteome</keyword>
<evidence type="ECO:0000256" key="5">
    <source>
        <dbReference type="ARBA" id="ARBA00022723"/>
    </source>
</evidence>
<dbReference type="InterPro" id="IPR002575">
    <property type="entry name" value="Aminoglycoside_PTrfase"/>
</dbReference>
<evidence type="ECO:0000256" key="7">
    <source>
        <dbReference type="ARBA" id="ARBA00022777"/>
    </source>
</evidence>
<feature type="binding site" evidence="11">
    <location>
        <position position="241"/>
    </location>
    <ligand>
        <name>Mg(2+)</name>
        <dbReference type="ChEBI" id="CHEBI:18420"/>
    </ligand>
</feature>
<evidence type="ECO:0000256" key="2">
    <source>
        <dbReference type="ARBA" id="ARBA00022527"/>
    </source>
</evidence>
<sequence length="355" mass="40445">MSPALPFAGLAPECILDALESVGFRCDGGLLALNSYENRVWQIGIEDSAPLIVKFYRPGRWSDAQIAEEHAFVATMLEAELPVVAPLVIHGQTLFTHADPKTDSIFRFAVYPRQGGRAPEFCEPQVLQWMGRLMARIHLVGEREPFIHRETLDMQSFGIEPRDWLLANQTLPPELKSVWQSVADQALDGVCHCFSRAGQVQQLRLHGDCHVGNVLWTPGELDEQGESGKSGSPQGGPHFVDFDDARMGPAMQDLWMLLSGDAEDMGQQFRHVLTGYEMFREFDDRELHLIEALRTLRLLHHSAWLARRWDDPAFPAAFPWFATNRYWEERILELREQIARMQEPALIMSRNGFKR</sequence>
<comment type="catalytic activity">
    <reaction evidence="11">
        <text>L-seryl-[protein] + ATP = O-phospho-L-seryl-[protein] + ADP + H(+)</text>
        <dbReference type="Rhea" id="RHEA:17989"/>
        <dbReference type="Rhea" id="RHEA-COMP:9863"/>
        <dbReference type="Rhea" id="RHEA-COMP:11604"/>
        <dbReference type="ChEBI" id="CHEBI:15378"/>
        <dbReference type="ChEBI" id="CHEBI:29999"/>
        <dbReference type="ChEBI" id="CHEBI:30616"/>
        <dbReference type="ChEBI" id="CHEBI:83421"/>
        <dbReference type="ChEBI" id="CHEBI:456216"/>
        <dbReference type="EC" id="2.7.11.1"/>
    </reaction>
</comment>
<dbReference type="SUPFAM" id="SSF56112">
    <property type="entry name" value="Protein kinase-like (PK-like)"/>
    <property type="match status" value="1"/>
</dbReference>
<keyword evidence="10 11" id="KW-0346">Stress response</keyword>
<dbReference type="PANTHER" id="PTHR39573">
    <property type="entry name" value="STRESS RESPONSE KINASE A"/>
    <property type="match status" value="1"/>
</dbReference>
<dbReference type="KEGG" id="rbu:PG1C_07210"/>
<proteinExistence type="inferred from homology"/>
<dbReference type="AlphaFoldDB" id="A0A0C5J9E4"/>
<evidence type="ECO:0000259" key="12">
    <source>
        <dbReference type="Pfam" id="PF01636"/>
    </source>
</evidence>
<comment type="function">
    <text evidence="11">A protein kinase that phosphorylates Ser and Thr residues. Probably acts to suppress the effects of stress linked to accumulation of reactive oxygen species. Probably involved in the extracytoplasmic stress response.</text>
</comment>
<dbReference type="EMBL" id="CP010554">
    <property type="protein sequence ID" value="AJP48309.1"/>
    <property type="molecule type" value="Genomic_DNA"/>
</dbReference>
<keyword evidence="5 11" id="KW-0479">Metal-binding</keyword>
<keyword evidence="9 11" id="KW-0460">Magnesium</keyword>
<dbReference type="STRING" id="1565605.PG1C_07210"/>
<comment type="similarity">
    <text evidence="11">Belongs to the SrkA/RdoA protein kinase family.</text>
</comment>
<dbReference type="PATRIC" id="fig|1565605.3.peg.1517"/>
<keyword evidence="8 11" id="KW-0067">ATP-binding</keyword>
<evidence type="ECO:0000256" key="8">
    <source>
        <dbReference type="ARBA" id="ARBA00022840"/>
    </source>
</evidence>
<keyword evidence="4 11" id="KW-0808">Transferase</keyword>
<comment type="cofactor">
    <cofactor evidence="11">
        <name>Mg(2+)</name>
        <dbReference type="ChEBI" id="CHEBI:18420"/>
    </cofactor>
</comment>
<feature type="active site" evidence="11">
    <location>
        <position position="241"/>
    </location>
</feature>
<comment type="catalytic activity">
    <reaction evidence="11">
        <text>L-threonyl-[protein] + ATP = O-phospho-L-threonyl-[protein] + ADP + H(+)</text>
        <dbReference type="Rhea" id="RHEA:46608"/>
        <dbReference type="Rhea" id="RHEA-COMP:11060"/>
        <dbReference type="Rhea" id="RHEA-COMP:11605"/>
        <dbReference type="ChEBI" id="CHEBI:15378"/>
        <dbReference type="ChEBI" id="CHEBI:30013"/>
        <dbReference type="ChEBI" id="CHEBI:30616"/>
        <dbReference type="ChEBI" id="CHEBI:61977"/>
        <dbReference type="ChEBI" id="CHEBI:456216"/>
        <dbReference type="EC" id="2.7.11.1"/>
    </reaction>
</comment>
<dbReference type="GO" id="GO:0000287">
    <property type="term" value="F:magnesium ion binding"/>
    <property type="evidence" value="ECO:0007669"/>
    <property type="project" value="UniProtKB-UniRule"/>
</dbReference>
<name>A0A0C5J9E4_9PROT</name>
<evidence type="ECO:0000313" key="14">
    <source>
        <dbReference type="Proteomes" id="UP000061603"/>
    </source>
</evidence>
<dbReference type="PANTHER" id="PTHR39573:SF1">
    <property type="entry name" value="STRESS RESPONSE KINASE A"/>
    <property type="match status" value="1"/>
</dbReference>
<organism evidence="13 14">
    <name type="scientific">Rugosibacter aromaticivorans</name>
    <dbReference type="NCBI Taxonomy" id="1565605"/>
    <lineage>
        <taxon>Bacteria</taxon>
        <taxon>Pseudomonadati</taxon>
        <taxon>Pseudomonadota</taxon>
        <taxon>Betaproteobacteria</taxon>
        <taxon>Nitrosomonadales</taxon>
        <taxon>Sterolibacteriaceae</taxon>
        <taxon>Rugosibacter</taxon>
    </lineage>
</organism>
<dbReference type="InterPro" id="IPR032882">
    <property type="entry name" value="SrkA/RdoA"/>
</dbReference>
<feature type="site" description="ATP" evidence="11">
    <location>
        <position position="35"/>
    </location>
</feature>
<keyword evidence="1 11" id="KW-0963">Cytoplasm</keyword>
<comment type="subcellular location">
    <subcellularLocation>
        <location evidence="11">Cytoplasm</location>
    </subcellularLocation>
</comment>
<evidence type="ECO:0000256" key="9">
    <source>
        <dbReference type="ARBA" id="ARBA00022842"/>
    </source>
</evidence>
<dbReference type="NCBIfam" id="NF008738">
    <property type="entry name" value="PRK11768.1"/>
    <property type="match status" value="1"/>
</dbReference>
<protein>
    <recommendedName>
        <fullName evidence="11">Stress response kinase A</fullName>
        <ecNumber evidence="11">2.7.11.1</ecNumber>
    </recommendedName>
    <alternativeName>
        <fullName evidence="11">Serine/threonine-protein kinase SrkA</fullName>
    </alternativeName>
</protein>
<dbReference type="GO" id="GO:0106310">
    <property type="term" value="F:protein serine kinase activity"/>
    <property type="evidence" value="ECO:0007669"/>
    <property type="project" value="RHEA"/>
</dbReference>
<dbReference type="GO" id="GO:0004674">
    <property type="term" value="F:protein serine/threonine kinase activity"/>
    <property type="evidence" value="ECO:0007669"/>
    <property type="project" value="UniProtKB-UniRule"/>
</dbReference>